<evidence type="ECO:0000313" key="1">
    <source>
        <dbReference type="EMBL" id="GMN54496.1"/>
    </source>
</evidence>
<protein>
    <submittedName>
        <fullName evidence="1">Uncharacterized protein</fullName>
    </submittedName>
</protein>
<dbReference type="EMBL" id="BTGU01000051">
    <property type="protein sequence ID" value="GMN54496.1"/>
    <property type="molecule type" value="Genomic_DNA"/>
</dbReference>
<evidence type="ECO:0000313" key="2">
    <source>
        <dbReference type="Proteomes" id="UP001187192"/>
    </source>
</evidence>
<dbReference type="AlphaFoldDB" id="A0AA88AX31"/>
<accession>A0AA88AX31</accession>
<proteinExistence type="predicted"/>
<reference evidence="1" key="1">
    <citation type="submission" date="2023-07" db="EMBL/GenBank/DDBJ databases">
        <title>draft genome sequence of fig (Ficus carica).</title>
        <authorList>
            <person name="Takahashi T."/>
            <person name="Nishimura K."/>
        </authorList>
    </citation>
    <scope>NUCLEOTIDE SEQUENCE</scope>
</reference>
<sequence>MVTRLLVRNNLEEVETRKMWFRFDSIDVTELKHYTNTEDDKTIEKPNIESNSTSKNIASLKIDSRGLILDQELPLKFTWFLRFEVKALQTSHHFTFRGEILS</sequence>
<keyword evidence="2" id="KW-1185">Reference proteome</keyword>
<gene>
    <name evidence="1" type="ORF">TIFTF001_023628</name>
</gene>
<name>A0AA88AX31_FICCA</name>
<organism evidence="1 2">
    <name type="scientific">Ficus carica</name>
    <name type="common">Common fig</name>
    <dbReference type="NCBI Taxonomy" id="3494"/>
    <lineage>
        <taxon>Eukaryota</taxon>
        <taxon>Viridiplantae</taxon>
        <taxon>Streptophyta</taxon>
        <taxon>Embryophyta</taxon>
        <taxon>Tracheophyta</taxon>
        <taxon>Spermatophyta</taxon>
        <taxon>Magnoliopsida</taxon>
        <taxon>eudicotyledons</taxon>
        <taxon>Gunneridae</taxon>
        <taxon>Pentapetalae</taxon>
        <taxon>rosids</taxon>
        <taxon>fabids</taxon>
        <taxon>Rosales</taxon>
        <taxon>Moraceae</taxon>
        <taxon>Ficeae</taxon>
        <taxon>Ficus</taxon>
    </lineage>
</organism>
<dbReference type="Proteomes" id="UP001187192">
    <property type="component" value="Unassembled WGS sequence"/>
</dbReference>
<dbReference type="Gramene" id="FCD_00012168-RA">
    <property type="protein sequence ID" value="FCD_00012168-RA:cds"/>
    <property type="gene ID" value="FCD_00012168"/>
</dbReference>
<comment type="caution">
    <text evidence="1">The sequence shown here is derived from an EMBL/GenBank/DDBJ whole genome shotgun (WGS) entry which is preliminary data.</text>
</comment>